<dbReference type="EMBL" id="GEZM01043676">
    <property type="protein sequence ID" value="JAV78925.1"/>
    <property type="molecule type" value="Transcribed_RNA"/>
</dbReference>
<dbReference type="PANTHER" id="PTHR24102:SF28">
    <property type="entry name" value="PHD-TYPE DOMAIN-CONTAINING PROTEIN"/>
    <property type="match status" value="1"/>
</dbReference>
<dbReference type="OrthoDB" id="336088at2759"/>
<protein>
    <recommendedName>
        <fullName evidence="6">Zinc finger PHD-type domain-containing protein</fullName>
    </recommendedName>
</protein>
<dbReference type="EMBL" id="GEZM01043672">
    <property type="protein sequence ID" value="JAV78931.1"/>
    <property type="molecule type" value="Transcribed_RNA"/>
</dbReference>
<dbReference type="EMBL" id="GEZM01043680">
    <property type="protein sequence ID" value="JAV78918.1"/>
    <property type="molecule type" value="Transcribed_RNA"/>
</dbReference>
<feature type="region of interest" description="Disordered" evidence="5">
    <location>
        <begin position="210"/>
        <end position="251"/>
    </location>
</feature>
<organism evidence="7">
    <name type="scientific">Photinus pyralis</name>
    <name type="common">Common eastern firefly</name>
    <name type="synonym">Lampyris pyralis</name>
    <dbReference type="NCBI Taxonomy" id="7054"/>
    <lineage>
        <taxon>Eukaryota</taxon>
        <taxon>Metazoa</taxon>
        <taxon>Ecdysozoa</taxon>
        <taxon>Arthropoda</taxon>
        <taxon>Hexapoda</taxon>
        <taxon>Insecta</taxon>
        <taxon>Pterygota</taxon>
        <taxon>Neoptera</taxon>
        <taxon>Endopterygota</taxon>
        <taxon>Coleoptera</taxon>
        <taxon>Polyphaga</taxon>
        <taxon>Elateriformia</taxon>
        <taxon>Elateroidea</taxon>
        <taxon>Lampyridae</taxon>
        <taxon>Lampyrinae</taxon>
        <taxon>Photinus</taxon>
    </lineage>
</organism>
<keyword evidence="3" id="KW-0862">Zinc</keyword>
<evidence type="ECO:0000256" key="2">
    <source>
        <dbReference type="ARBA" id="ARBA00022771"/>
    </source>
</evidence>
<feature type="region of interest" description="Disordered" evidence="5">
    <location>
        <begin position="118"/>
        <end position="149"/>
    </location>
</feature>
<dbReference type="Gene3D" id="3.30.40.10">
    <property type="entry name" value="Zinc/RING finger domain, C3HC4 (zinc finger)"/>
    <property type="match status" value="1"/>
</dbReference>
<dbReference type="PANTHER" id="PTHR24102">
    <property type="entry name" value="PHD FINGER PROTEIN"/>
    <property type="match status" value="1"/>
</dbReference>
<dbReference type="InterPro" id="IPR001965">
    <property type="entry name" value="Znf_PHD"/>
</dbReference>
<dbReference type="EMBL" id="GEZM01043667">
    <property type="protein sequence ID" value="JAV78940.1"/>
    <property type="molecule type" value="Transcribed_RNA"/>
</dbReference>
<dbReference type="EMBL" id="VVIM01000005">
    <property type="protein sequence ID" value="KAB0799081.1"/>
    <property type="molecule type" value="Genomic_DNA"/>
</dbReference>
<name>A0A1Y1M0M5_PHOPY</name>
<dbReference type="EMBL" id="GEZM01043666">
    <property type="protein sequence ID" value="JAV78941.1"/>
    <property type="molecule type" value="Transcribed_RNA"/>
</dbReference>
<dbReference type="EMBL" id="GEZM01043675">
    <property type="protein sequence ID" value="JAV78927.1"/>
    <property type="molecule type" value="Transcribed_RNA"/>
</dbReference>
<feature type="compositionally biased region" description="Basic and acidic residues" evidence="5">
    <location>
        <begin position="224"/>
        <end position="239"/>
    </location>
</feature>
<evidence type="ECO:0000256" key="3">
    <source>
        <dbReference type="ARBA" id="ARBA00022833"/>
    </source>
</evidence>
<feature type="compositionally biased region" description="Polar residues" evidence="5">
    <location>
        <begin position="118"/>
        <end position="128"/>
    </location>
</feature>
<dbReference type="SUPFAM" id="SSF57903">
    <property type="entry name" value="FYVE/PHD zinc finger"/>
    <property type="match status" value="1"/>
</dbReference>
<feature type="compositionally biased region" description="Polar residues" evidence="5">
    <location>
        <begin position="210"/>
        <end position="221"/>
    </location>
</feature>
<proteinExistence type="predicted"/>
<feature type="domain" description="Zinc finger PHD-type" evidence="6">
    <location>
        <begin position="274"/>
        <end position="314"/>
    </location>
</feature>
<reference evidence="8" key="3">
    <citation type="submission" date="2019-08" db="EMBL/GenBank/DDBJ databases">
        <authorList>
            <consortium name="Photinus pyralis genome working group"/>
            <person name="Fallon T.R."/>
            <person name="Sander Lower S.E."/>
            <person name="Weng J.-K."/>
        </authorList>
    </citation>
    <scope>NUCLEOTIDE SEQUENCE</scope>
    <source>
        <strain evidence="8">1611_PpyrPB1</strain>
        <tissue evidence="8">Whole body</tissue>
    </source>
</reference>
<dbReference type="InParanoid" id="A0A1Y1M0M5"/>
<evidence type="ECO:0000313" key="7">
    <source>
        <dbReference type="EMBL" id="JAV78941.1"/>
    </source>
</evidence>
<evidence type="ECO:0000256" key="5">
    <source>
        <dbReference type="SAM" id="MobiDB-lite"/>
    </source>
</evidence>
<sequence length="416" mass="46691">MVVSTMRISEDLRHLLEAQQAKLEREIHEHHVLFLKFKDDPTNFELERSLKEVQNAIHEIGIEQKQITERVRNELNDIEKKLQTNGIKSACSDRANNLNNALKTAVSRVRKQNIITRCTPSVPNSPSDDSLDIPSASTSPEPPCNPGKLEELSQNQFLKFFGLVTHVVHDEMQKKRVERKRRSTANPQFFYGTKSWDYPKRKRAVYLMSSCSPPNTRQSAKNKAKAERPPTPLSKDDSRASSPVDPQKLPIPNLPLGLTIERVTTNRASPDPKSCIICRLAGSLSVCESCQNGFHISCYNRPLVQTPRKCPKCSANKDARAVGAITVSSGMSVSYVPTDVTEKLQEKQKLLDENRSLAAELTELQDQHSRLTISLKDQKATQENLQIGQQSTEDKIKNILTFISSIKSPLTTVQSS</sequence>
<feature type="coiled-coil region" evidence="4">
    <location>
        <begin position="340"/>
        <end position="367"/>
    </location>
</feature>
<keyword evidence="9" id="KW-1185">Reference proteome</keyword>
<accession>A0A1Y1M0M5</accession>
<dbReference type="InterPro" id="IPR011011">
    <property type="entry name" value="Znf_FYVE_PHD"/>
</dbReference>
<gene>
    <name evidence="8" type="ORF">PPYR_06961</name>
</gene>
<dbReference type="AlphaFoldDB" id="A0A1Y1M0M5"/>
<dbReference type="SMART" id="SM00249">
    <property type="entry name" value="PHD"/>
    <property type="match status" value="1"/>
</dbReference>
<keyword evidence="4" id="KW-0175">Coiled coil</keyword>
<reference evidence="8 9" key="2">
    <citation type="journal article" date="2018" name="Elife">
        <title>Firefly genomes illuminate parallel origins of bioluminescence in beetles.</title>
        <authorList>
            <person name="Fallon T.R."/>
            <person name="Lower S.E."/>
            <person name="Chang C.H."/>
            <person name="Bessho-Uehara M."/>
            <person name="Martin G.J."/>
            <person name="Bewick A.J."/>
            <person name="Behringer M."/>
            <person name="Debat H.J."/>
            <person name="Wong I."/>
            <person name="Day J.C."/>
            <person name="Suvorov A."/>
            <person name="Silva C.J."/>
            <person name="Stanger-Hall K.F."/>
            <person name="Hall D.W."/>
            <person name="Schmitz R.J."/>
            <person name="Nelson D.R."/>
            <person name="Lewis S.M."/>
            <person name="Shigenobu S."/>
            <person name="Bybee S.M."/>
            <person name="Larracuente A.M."/>
            <person name="Oba Y."/>
            <person name="Weng J.K."/>
        </authorList>
    </citation>
    <scope>NUCLEOTIDE SEQUENCE [LARGE SCALE GENOMIC DNA]</scope>
    <source>
        <strain evidence="8">1611_PpyrPB1</strain>
        <tissue evidence="8">Whole body</tissue>
    </source>
</reference>
<reference evidence="7" key="1">
    <citation type="journal article" date="2016" name="Sci. Rep.">
        <title>Molecular characterization of firefly nuptial gifts: a multi-omics approach sheds light on postcopulatory sexual selection.</title>
        <authorList>
            <person name="Al-Wathiqui N."/>
            <person name="Fallon T.R."/>
            <person name="South A."/>
            <person name="Weng J.K."/>
            <person name="Lewis S.M."/>
        </authorList>
    </citation>
    <scope>NUCLEOTIDE SEQUENCE</scope>
</reference>
<evidence type="ECO:0000259" key="6">
    <source>
        <dbReference type="SMART" id="SM00249"/>
    </source>
</evidence>
<dbReference type="GO" id="GO:0008270">
    <property type="term" value="F:zinc ion binding"/>
    <property type="evidence" value="ECO:0007669"/>
    <property type="project" value="UniProtKB-KW"/>
</dbReference>
<dbReference type="EMBL" id="GEZM01043681">
    <property type="protein sequence ID" value="JAV78916.1"/>
    <property type="molecule type" value="Transcribed_RNA"/>
</dbReference>
<dbReference type="Proteomes" id="UP000327044">
    <property type="component" value="Unassembled WGS sequence"/>
</dbReference>
<keyword evidence="1" id="KW-0479">Metal-binding</keyword>
<dbReference type="InterPro" id="IPR013083">
    <property type="entry name" value="Znf_RING/FYVE/PHD"/>
</dbReference>
<evidence type="ECO:0000313" key="9">
    <source>
        <dbReference type="Proteomes" id="UP000327044"/>
    </source>
</evidence>
<evidence type="ECO:0000256" key="1">
    <source>
        <dbReference type="ARBA" id="ARBA00022723"/>
    </source>
</evidence>
<evidence type="ECO:0000313" key="8">
    <source>
        <dbReference type="EMBL" id="KAB0799081.1"/>
    </source>
</evidence>
<keyword evidence="2" id="KW-0863">Zinc-finger</keyword>
<evidence type="ECO:0000256" key="4">
    <source>
        <dbReference type="SAM" id="Coils"/>
    </source>
</evidence>